<dbReference type="SUPFAM" id="SSF49785">
    <property type="entry name" value="Galactose-binding domain-like"/>
    <property type="match status" value="1"/>
</dbReference>
<dbReference type="PANTHER" id="PTHR37321:SF1">
    <property type="entry name" value="EXPORTED PROTEIN"/>
    <property type="match status" value="1"/>
</dbReference>
<dbReference type="RefSeq" id="WP_186774908.1">
    <property type="nucleotide sequence ID" value="NZ_SJPK01000005.1"/>
</dbReference>
<gene>
    <name evidence="3" type="ORF">CA85_27040</name>
</gene>
<evidence type="ECO:0000259" key="2">
    <source>
        <dbReference type="PROSITE" id="PS50022"/>
    </source>
</evidence>
<dbReference type="InterPro" id="IPR038410">
    <property type="entry name" value="GxGYxYP_C_sf"/>
</dbReference>
<feature type="chain" id="PRO_5022768066" evidence="1">
    <location>
        <begin position="24"/>
        <end position="708"/>
    </location>
</feature>
<dbReference type="Pfam" id="PF20958">
    <property type="entry name" value="GxGYxYP_N_3rd"/>
    <property type="match status" value="1"/>
</dbReference>
<feature type="signal peptide" evidence="1">
    <location>
        <begin position="1"/>
        <end position="23"/>
    </location>
</feature>
<dbReference type="InterPro" id="IPR025832">
    <property type="entry name" value="GxGYxYP_C"/>
</dbReference>
<dbReference type="InterPro" id="IPR000421">
    <property type="entry name" value="FA58C"/>
</dbReference>
<dbReference type="Gene3D" id="2.60.120.260">
    <property type="entry name" value="Galactose-binding domain-like"/>
    <property type="match status" value="1"/>
</dbReference>
<keyword evidence="4" id="KW-1185">Reference proteome</keyword>
<dbReference type="InterPro" id="IPR048309">
    <property type="entry name" value="GxGYxYP_N_3rd"/>
</dbReference>
<feature type="domain" description="F5/8 type C" evidence="2">
    <location>
        <begin position="550"/>
        <end position="703"/>
    </location>
</feature>
<dbReference type="PROSITE" id="PS50022">
    <property type="entry name" value="FA58C_3"/>
    <property type="match status" value="1"/>
</dbReference>
<comment type="caution">
    <text evidence="3">The sequence shown here is derived from an EMBL/GenBank/DDBJ whole genome shotgun (WGS) entry which is preliminary data.</text>
</comment>
<evidence type="ECO:0000313" key="4">
    <source>
        <dbReference type="Proteomes" id="UP000318053"/>
    </source>
</evidence>
<organism evidence="3 4">
    <name type="scientific">Allorhodopirellula solitaria</name>
    <dbReference type="NCBI Taxonomy" id="2527987"/>
    <lineage>
        <taxon>Bacteria</taxon>
        <taxon>Pseudomonadati</taxon>
        <taxon>Planctomycetota</taxon>
        <taxon>Planctomycetia</taxon>
        <taxon>Pirellulales</taxon>
        <taxon>Pirellulaceae</taxon>
        <taxon>Allorhodopirellula</taxon>
    </lineage>
</organism>
<reference evidence="3 4" key="1">
    <citation type="submission" date="2019-02" db="EMBL/GenBank/DDBJ databases">
        <title>Deep-cultivation of Planctomycetes and their phenomic and genomic characterization uncovers novel biology.</title>
        <authorList>
            <person name="Wiegand S."/>
            <person name="Jogler M."/>
            <person name="Boedeker C."/>
            <person name="Pinto D."/>
            <person name="Vollmers J."/>
            <person name="Rivas-Marin E."/>
            <person name="Kohn T."/>
            <person name="Peeters S.H."/>
            <person name="Heuer A."/>
            <person name="Rast P."/>
            <person name="Oberbeckmann S."/>
            <person name="Bunk B."/>
            <person name="Jeske O."/>
            <person name="Meyerdierks A."/>
            <person name="Storesund J.E."/>
            <person name="Kallscheuer N."/>
            <person name="Luecker S."/>
            <person name="Lage O.M."/>
            <person name="Pohl T."/>
            <person name="Merkel B.J."/>
            <person name="Hornburger P."/>
            <person name="Mueller R.-W."/>
            <person name="Bruemmer F."/>
            <person name="Labrenz M."/>
            <person name="Spormann A.M."/>
            <person name="Op Den Camp H."/>
            <person name="Overmann J."/>
            <person name="Amann R."/>
            <person name="Jetten M.S.M."/>
            <person name="Mascher T."/>
            <person name="Medema M.H."/>
            <person name="Devos D.P."/>
            <person name="Kaster A.-K."/>
            <person name="Ovreas L."/>
            <person name="Rohde M."/>
            <person name="Galperin M.Y."/>
            <person name="Jogler C."/>
        </authorList>
    </citation>
    <scope>NUCLEOTIDE SEQUENCE [LARGE SCALE GENOMIC DNA]</scope>
    <source>
        <strain evidence="3 4">CA85</strain>
    </source>
</reference>
<name>A0A5C5XTR8_9BACT</name>
<accession>A0A5C5XTR8</accession>
<dbReference type="EMBL" id="SJPK01000005">
    <property type="protein sequence ID" value="TWT66607.1"/>
    <property type="molecule type" value="Genomic_DNA"/>
</dbReference>
<sequence precursor="true">MNHRTLIVWMLGIATLAAGSALAEFGENQYRSYPAVVPVNEGISWPEGQALPIFAAPADELDAIAIDRLSADEQLTFSALQGRVNKQQPRIFLASRRSDEGWRTWPQTSTVGLDSIHVYERESRYELFAKYAADFGGVVLYDSTLSPHYRNLAGTVAGISGAIPVTDDVLERMRDQGMDPEIVVDLTKLDLITPIEIYEHLYDEYWDRCTRRLIVSARPADGGDLHHTRDVAAACGAAVVWLDSRIPAERDLMRKFYADMTAGDAIALGWYASERSGITAASEFGIGTLPADHYTNASVLSGGDHRIQIPAVPKKPKLQNKAYIAIFISDGDNIQYTQHAMRLRWDAGTEARSQMPLNWTIAPGLVDIGPGILNYYYSTATSNDCFVTGPSGMGYAMPANTLNEPGAAVGVYLKDPQRMKGYARMTETYLQRSGIRVITIWDNATAMQRAAYERECRNLYGATVQNFRDVPSVRGSVESDRVRFEKLVIPYAGTVEHLESSLQQNLSDWDGKEALFLAYQVDVWNELKPNRIVEIASRLREQYPGAPEFVRADHYFALYNEVHGLAWNLSMSAATTTTSQGNIDVGDAVSDGTPTSLWTARAADSAPSPWLQWDLGSDCRLQRFVIRHAGEHGLNRDKNTRGFTIRTSRDEQSWQTVGAVADNTASVSDLECSPVNARFVRLIIDDAGADNTARIADVEIYGHRTSQD</sequence>
<dbReference type="AlphaFoldDB" id="A0A5C5XTR8"/>
<dbReference type="Gene3D" id="3.20.20.490">
    <property type="entry name" value="GxGYxYP glycoside hydrolase, C-terminal domain"/>
    <property type="match status" value="1"/>
</dbReference>
<keyword evidence="1" id="KW-0732">Signal</keyword>
<protein>
    <submittedName>
        <fullName evidence="3">F5/8 type C domain protein</fullName>
    </submittedName>
</protein>
<dbReference type="Pfam" id="PF14323">
    <property type="entry name" value="GxGYxYP_C"/>
    <property type="match status" value="1"/>
</dbReference>
<dbReference type="InterPro" id="IPR008979">
    <property type="entry name" value="Galactose-bd-like_sf"/>
</dbReference>
<dbReference type="PANTHER" id="PTHR37321">
    <property type="entry name" value="EXPORTED PROTEIN-RELATED"/>
    <property type="match status" value="1"/>
</dbReference>
<proteinExistence type="predicted"/>
<evidence type="ECO:0000313" key="3">
    <source>
        <dbReference type="EMBL" id="TWT66607.1"/>
    </source>
</evidence>
<dbReference type="Proteomes" id="UP000318053">
    <property type="component" value="Unassembled WGS sequence"/>
</dbReference>
<evidence type="ECO:0000256" key="1">
    <source>
        <dbReference type="SAM" id="SignalP"/>
    </source>
</evidence>
<dbReference type="Pfam" id="PF22633">
    <property type="entry name" value="F5_F8_type_C_2"/>
    <property type="match status" value="1"/>
</dbReference>